<dbReference type="EMBL" id="BMXK01000009">
    <property type="protein sequence ID" value="GHD09280.1"/>
    <property type="molecule type" value="Genomic_DNA"/>
</dbReference>
<dbReference type="RefSeq" id="WP_189350468.1">
    <property type="nucleotide sequence ID" value="NZ_BMXK01000009.1"/>
</dbReference>
<name>A0ABQ3GKC7_9MICC</name>
<dbReference type="Proteomes" id="UP000642819">
    <property type="component" value="Unassembled WGS sequence"/>
</dbReference>
<evidence type="ECO:0000259" key="1">
    <source>
        <dbReference type="Pfam" id="PF01869"/>
    </source>
</evidence>
<proteinExistence type="predicted"/>
<protein>
    <recommendedName>
        <fullName evidence="1">ATPase BadF/BadG/BcrA/BcrD type domain-containing protein</fullName>
    </recommendedName>
</protein>
<dbReference type="PANTHER" id="PTHR43190:SF3">
    <property type="entry name" value="N-ACETYL-D-GLUCOSAMINE KINASE"/>
    <property type="match status" value="1"/>
</dbReference>
<evidence type="ECO:0000313" key="2">
    <source>
        <dbReference type="EMBL" id="GHD09280.1"/>
    </source>
</evidence>
<gene>
    <name evidence="2" type="ORF">GCM10008096_21780</name>
</gene>
<dbReference type="PANTHER" id="PTHR43190">
    <property type="entry name" value="N-ACETYL-D-GLUCOSAMINE KINASE"/>
    <property type="match status" value="1"/>
</dbReference>
<dbReference type="Gene3D" id="3.30.420.40">
    <property type="match status" value="2"/>
</dbReference>
<comment type="caution">
    <text evidence="2">The sequence shown here is derived from an EMBL/GenBank/DDBJ whole genome shotgun (WGS) entry which is preliminary data.</text>
</comment>
<reference evidence="3" key="1">
    <citation type="journal article" date="2019" name="Int. J. Syst. Evol. Microbiol.">
        <title>The Global Catalogue of Microorganisms (GCM) 10K type strain sequencing project: providing services to taxonomists for standard genome sequencing and annotation.</title>
        <authorList>
            <consortium name="The Broad Institute Genomics Platform"/>
            <consortium name="The Broad Institute Genome Sequencing Center for Infectious Disease"/>
            <person name="Wu L."/>
            <person name="Ma J."/>
        </authorList>
    </citation>
    <scope>NUCLEOTIDE SEQUENCE [LARGE SCALE GENOMIC DNA]</scope>
    <source>
        <strain evidence="3">KCTC 19466</strain>
    </source>
</reference>
<organism evidence="2 3">
    <name type="scientific">Zhihengliuella salsuginis</name>
    <dbReference type="NCBI Taxonomy" id="578222"/>
    <lineage>
        <taxon>Bacteria</taxon>
        <taxon>Bacillati</taxon>
        <taxon>Actinomycetota</taxon>
        <taxon>Actinomycetes</taxon>
        <taxon>Micrococcales</taxon>
        <taxon>Micrococcaceae</taxon>
        <taxon>Zhihengliuella</taxon>
    </lineage>
</organism>
<feature type="domain" description="ATPase BadF/BadG/BcrA/BcrD type" evidence="1">
    <location>
        <begin position="45"/>
        <end position="290"/>
    </location>
</feature>
<dbReference type="InterPro" id="IPR043129">
    <property type="entry name" value="ATPase_NBD"/>
</dbReference>
<evidence type="ECO:0000313" key="3">
    <source>
        <dbReference type="Proteomes" id="UP000642819"/>
    </source>
</evidence>
<dbReference type="InterPro" id="IPR002731">
    <property type="entry name" value="ATPase_BadF"/>
</dbReference>
<dbReference type="InterPro" id="IPR052519">
    <property type="entry name" value="Euk-type_GlcNAc_Kinase"/>
</dbReference>
<accession>A0ABQ3GKC7</accession>
<keyword evidence="3" id="KW-1185">Reference proteome</keyword>
<dbReference type="SUPFAM" id="SSF53067">
    <property type="entry name" value="Actin-like ATPase domain"/>
    <property type="match status" value="1"/>
</dbReference>
<dbReference type="Pfam" id="PF01869">
    <property type="entry name" value="BcrAD_BadFG"/>
    <property type="match status" value="1"/>
</dbReference>
<sequence>MNHAALAIDGGQTGIRAQLRTLDGPPPPGSGALEFPGLLTSRPLADQVADVVRQAVSETGATVGVVSAGLSGLTDGRRLADDLFRATRDLGVAQINVAHDSVTSYVGALGDKPGVVVAAGTGVVTLAVGPHQIARIDGWGYSMGDAGSGFWIGQQALNAVMRAYDGRGRATSLSEVVEADLGDLEHAYVVLQNDPFWVSRTAGFAAHVARLAEKDGVAASICHAAADELAASIEAGLRRVGLADVEDPAVCFLGGVLRGDRIRSRLTELLRAQWPGVDVREPSANALEGAARLPFIAGDSPLRELTATVDA</sequence>